<comment type="function">
    <text evidence="2">Mediates inactivation of the TORC1 complex in response to amino acid starvation. Required for meiotic nuclear division.</text>
</comment>
<dbReference type="GO" id="GO:1904262">
    <property type="term" value="P:negative regulation of TORC1 signaling"/>
    <property type="evidence" value="ECO:0007669"/>
    <property type="project" value="TreeGrafter"/>
</dbReference>
<comment type="caution">
    <text evidence="6">The sequence shown here is derived from an EMBL/GenBank/DDBJ whole genome shotgun (WGS) entry which is preliminary data.</text>
</comment>
<dbReference type="GO" id="GO:0010508">
    <property type="term" value="P:positive regulation of autophagy"/>
    <property type="evidence" value="ECO:0007669"/>
    <property type="project" value="TreeGrafter"/>
</dbReference>
<evidence type="ECO:0000256" key="4">
    <source>
        <dbReference type="SAM" id="SignalP"/>
    </source>
</evidence>
<evidence type="ECO:0000313" key="6">
    <source>
        <dbReference type="EMBL" id="OCB88875.1"/>
    </source>
</evidence>
<dbReference type="GO" id="GO:0005774">
    <property type="term" value="C:vacuolar membrane"/>
    <property type="evidence" value="ECO:0007669"/>
    <property type="project" value="UniProtKB-SubCell"/>
</dbReference>
<feature type="compositionally biased region" description="Acidic residues" evidence="3">
    <location>
        <begin position="719"/>
        <end position="728"/>
    </location>
</feature>
<name>A0A9Q5N613_SANBA</name>
<dbReference type="Pfam" id="PF24064">
    <property type="entry name" value="HTH_NPRL3"/>
    <property type="match status" value="1"/>
</dbReference>
<comment type="subcellular location">
    <subcellularLocation>
        <location evidence="2">Vacuole membrane</location>
        <topology evidence="2">Peripheral membrane protein</topology>
    </subcellularLocation>
</comment>
<feature type="compositionally biased region" description="Basic and acidic residues" evidence="3">
    <location>
        <begin position="696"/>
        <end position="709"/>
    </location>
</feature>
<feature type="region of interest" description="Disordered" evidence="3">
    <location>
        <begin position="695"/>
        <end position="766"/>
    </location>
</feature>
<evidence type="ECO:0000256" key="1">
    <source>
        <dbReference type="ARBA" id="ARBA00010546"/>
    </source>
</evidence>
<reference evidence="6" key="1">
    <citation type="submission" date="2016-06" db="EMBL/GenBank/DDBJ databases">
        <title>Draft Genome sequence of the fungus Inonotus baumii.</title>
        <authorList>
            <person name="Zhu H."/>
            <person name="Lin W."/>
        </authorList>
    </citation>
    <scope>NUCLEOTIDE SEQUENCE</scope>
    <source>
        <strain evidence="6">821</strain>
    </source>
</reference>
<feature type="domain" description="GATOR1 complex protein NPRL3 C-terminal HTH" evidence="5">
    <location>
        <begin position="771"/>
        <end position="832"/>
    </location>
</feature>
<feature type="compositionally biased region" description="Basic residues" evidence="3">
    <location>
        <begin position="622"/>
        <end position="633"/>
    </location>
</feature>
<dbReference type="GO" id="GO:0051321">
    <property type="term" value="P:meiotic cell cycle"/>
    <property type="evidence" value="ECO:0007669"/>
    <property type="project" value="UniProtKB-UniRule"/>
</dbReference>
<dbReference type="Pfam" id="PF03666">
    <property type="entry name" value="NPR3"/>
    <property type="match status" value="1"/>
</dbReference>
<protein>
    <recommendedName>
        <fullName evidence="2">Nitrogen permease regulator 3</fullName>
    </recommendedName>
    <alternativeName>
        <fullName evidence="2">Required for meiotic nuclear division protein 11</fullName>
    </alternativeName>
</protein>
<organism evidence="6 7">
    <name type="scientific">Sanghuangporus baumii</name>
    <name type="common">Phellinus baumii</name>
    <dbReference type="NCBI Taxonomy" id="108892"/>
    <lineage>
        <taxon>Eukaryota</taxon>
        <taxon>Fungi</taxon>
        <taxon>Dikarya</taxon>
        <taxon>Basidiomycota</taxon>
        <taxon>Agaricomycotina</taxon>
        <taxon>Agaricomycetes</taxon>
        <taxon>Hymenochaetales</taxon>
        <taxon>Hymenochaetaceae</taxon>
        <taxon>Sanghuangporus</taxon>
    </lineage>
</organism>
<gene>
    <name evidence="6" type="ORF">A7U60_g3970</name>
</gene>
<keyword evidence="7" id="KW-1185">Reference proteome</keyword>
<dbReference type="InterPro" id="IPR056603">
    <property type="entry name" value="HTH_NPRL3"/>
</dbReference>
<comment type="similarity">
    <text evidence="1 2">Belongs to the NPR3 family.</text>
</comment>
<dbReference type="PANTHER" id="PTHR13153">
    <property type="entry name" value="CGTHBA PROTEIN -14 GENE PROTEIN"/>
    <property type="match status" value="1"/>
</dbReference>
<dbReference type="GO" id="GO:0038202">
    <property type="term" value="P:TORC1 signaling"/>
    <property type="evidence" value="ECO:0007669"/>
    <property type="project" value="TreeGrafter"/>
</dbReference>
<keyword evidence="2 4" id="KW-0732">Signal</keyword>
<feature type="region of interest" description="Disordered" evidence="3">
    <location>
        <begin position="622"/>
        <end position="641"/>
    </location>
</feature>
<dbReference type="Proteomes" id="UP000757232">
    <property type="component" value="Unassembled WGS sequence"/>
</dbReference>
<feature type="signal peptide" evidence="4">
    <location>
        <begin position="1"/>
        <end position="17"/>
    </location>
</feature>
<dbReference type="GO" id="GO:1990130">
    <property type="term" value="C:GATOR1 complex"/>
    <property type="evidence" value="ECO:0007669"/>
    <property type="project" value="TreeGrafter"/>
</dbReference>
<dbReference type="PANTHER" id="PTHR13153:SF5">
    <property type="entry name" value="GATOR COMPLEX PROTEIN NPRL3"/>
    <property type="match status" value="1"/>
</dbReference>
<accession>A0A9Q5N613</accession>
<evidence type="ECO:0000256" key="2">
    <source>
        <dbReference type="RuleBase" id="RU368069"/>
    </source>
</evidence>
<dbReference type="EMBL" id="LNZH02000168">
    <property type="protein sequence ID" value="OCB88875.1"/>
    <property type="molecule type" value="Genomic_DNA"/>
</dbReference>
<keyword evidence="2" id="KW-0469">Meiosis</keyword>
<feature type="compositionally biased region" description="Basic and acidic residues" evidence="3">
    <location>
        <begin position="744"/>
        <end position="758"/>
    </location>
</feature>
<evidence type="ECO:0000259" key="5">
    <source>
        <dbReference type="Pfam" id="PF24064"/>
    </source>
</evidence>
<dbReference type="GO" id="GO:0034198">
    <property type="term" value="P:cellular response to amino acid starvation"/>
    <property type="evidence" value="ECO:0007669"/>
    <property type="project" value="TreeGrafter"/>
</dbReference>
<evidence type="ECO:0000313" key="7">
    <source>
        <dbReference type="Proteomes" id="UP000757232"/>
    </source>
</evidence>
<evidence type="ECO:0000256" key="3">
    <source>
        <dbReference type="SAM" id="MobiDB-lite"/>
    </source>
</evidence>
<feature type="region of interest" description="Disordered" evidence="3">
    <location>
        <begin position="649"/>
        <end position="676"/>
    </location>
</feature>
<feature type="compositionally biased region" description="Basic residues" evidence="3">
    <location>
        <begin position="192"/>
        <end position="203"/>
    </location>
</feature>
<sequence length="890" mass="99804">MAESLLAVLLVTSSAKGSNLVFHWPPYPSSQPRLARPKPRRDEKSLYFDNVWIAATNYDLKAAEDSSAQRNGSIYDDPELDEWEYEWKRPNAYRERARSLSFADSSIRSHPGSRRASPSMKDSVHFDKDNSRQRRDSSSEHEYENLLGYPAEFLASILCPKDDMCHQKFELIVDDLAFIGHPVCADSDGGWRFKRPRGRGTRHASKDVSASQPPSSIPEAPKEEPSTPAIPGTSPPHTFHLVFVIDLPDPSSSASGNVFKYFHVMYEQLAFTVTAVLYQEQVLHRFVDTECETLGGLREGSVSCGASFTEYIGRALDSSSLARAMKTLYDAIKSNSIARLILNDVGIEVQLPPQLDKLLHVEEENPDFVEHPEPDAVSWGPELSFGWGLPSLAPWKSLLLYDMEDDQNDLKMNLSRPGLSPEDHVLAEGLIQFLETVSIFDSLADIAHSLDWDLERQVYPTVRWLVYHRRAKIVDTVHRGLRSVFSLSSKMDRPLPELSVEFSKAFSHPAIPPLPKLFAAISNSSASSTPSSAPFSPSSHTRLSTHAIDSATNVASASSATSLDFFTCAVRSKDLIPVYQDVVVWLLRRELIVALHLHIRIVATPEIKERVRWRRLERRLSSVRHSRDAKRRGSGGQIGLVQPVINDGFTASQSRRRRHSSRSGCGPGSAAVTEGGIAQSLKHYDAFNTRGRSQIRRVDAEDGDNEYRPSHSRLQDSAIADDVDDEFSEGVRGERNDSGNGEGDGVKNEWDDDKRDNNHLPSVITEPGQATPLQQMWIEAMSEGKPPEVAERFKRINQFFDGKRTDDEILYRAEIKRRQLKEVLQQYDEFVVADVAPSCLTGDFDAKQSLMVTCNGVSRLITLNLSRSSIFPESLLELHRRLQFDESAPR</sequence>
<feature type="region of interest" description="Disordered" evidence="3">
    <location>
        <begin position="190"/>
        <end position="232"/>
    </location>
</feature>
<dbReference type="OrthoDB" id="18648at2759"/>
<proteinExistence type="inferred from homology"/>
<feature type="compositionally biased region" description="Basic and acidic residues" evidence="3">
    <location>
        <begin position="122"/>
        <end position="142"/>
    </location>
</feature>
<dbReference type="AlphaFoldDB" id="A0A9Q5N613"/>
<dbReference type="InterPro" id="IPR005365">
    <property type="entry name" value="Npr3"/>
</dbReference>
<feature type="region of interest" description="Disordered" evidence="3">
    <location>
        <begin position="104"/>
        <end position="142"/>
    </location>
</feature>
<feature type="chain" id="PRO_5040153714" description="Nitrogen permease regulator 3" evidence="4">
    <location>
        <begin position="18"/>
        <end position="890"/>
    </location>
</feature>